<organism evidence="1 2">
    <name type="scientific">Cichorium intybus</name>
    <name type="common">Chicory</name>
    <dbReference type="NCBI Taxonomy" id="13427"/>
    <lineage>
        <taxon>Eukaryota</taxon>
        <taxon>Viridiplantae</taxon>
        <taxon>Streptophyta</taxon>
        <taxon>Embryophyta</taxon>
        <taxon>Tracheophyta</taxon>
        <taxon>Spermatophyta</taxon>
        <taxon>Magnoliopsida</taxon>
        <taxon>eudicotyledons</taxon>
        <taxon>Gunneridae</taxon>
        <taxon>Pentapetalae</taxon>
        <taxon>asterids</taxon>
        <taxon>campanulids</taxon>
        <taxon>Asterales</taxon>
        <taxon>Asteraceae</taxon>
        <taxon>Cichorioideae</taxon>
        <taxon>Cichorieae</taxon>
        <taxon>Cichoriinae</taxon>
        <taxon>Cichorium</taxon>
    </lineage>
</organism>
<gene>
    <name evidence="1" type="ORF">L2E82_20417</name>
</gene>
<reference evidence="2" key="1">
    <citation type="journal article" date="2022" name="Mol. Ecol. Resour.">
        <title>The genomes of chicory, endive, great burdock and yacon provide insights into Asteraceae palaeo-polyploidization history and plant inulin production.</title>
        <authorList>
            <person name="Fan W."/>
            <person name="Wang S."/>
            <person name="Wang H."/>
            <person name="Wang A."/>
            <person name="Jiang F."/>
            <person name="Liu H."/>
            <person name="Zhao H."/>
            <person name="Xu D."/>
            <person name="Zhang Y."/>
        </authorList>
    </citation>
    <scope>NUCLEOTIDE SEQUENCE [LARGE SCALE GENOMIC DNA]</scope>
    <source>
        <strain evidence="2">cv. Punajuju</strain>
    </source>
</reference>
<evidence type="ECO:0000313" key="2">
    <source>
        <dbReference type="Proteomes" id="UP001055811"/>
    </source>
</evidence>
<proteinExistence type="predicted"/>
<sequence length="136" mass="14714">MQSTIQNWYLVVFHLADTKLSAGCNLLRQNPVPGEAFLATNSLPTTSSSPARPSSPTTGHSTLDQHYTVAFHSSPSTTLILRLPSSPAVIHRSATLFSSHLPTQQPAFPEETHTTHKPEQQLAGLMVKTDNPTNSS</sequence>
<name>A0ACB9DUA4_CICIN</name>
<comment type="caution">
    <text evidence="1">The sequence shown here is derived from an EMBL/GenBank/DDBJ whole genome shotgun (WGS) entry which is preliminary data.</text>
</comment>
<reference evidence="1 2" key="2">
    <citation type="journal article" date="2022" name="Mol. Ecol. Resour.">
        <title>The genomes of chicory, endive, great burdock and yacon provide insights into Asteraceae paleo-polyploidization history and plant inulin production.</title>
        <authorList>
            <person name="Fan W."/>
            <person name="Wang S."/>
            <person name="Wang H."/>
            <person name="Wang A."/>
            <person name="Jiang F."/>
            <person name="Liu H."/>
            <person name="Zhao H."/>
            <person name="Xu D."/>
            <person name="Zhang Y."/>
        </authorList>
    </citation>
    <scope>NUCLEOTIDE SEQUENCE [LARGE SCALE GENOMIC DNA]</scope>
    <source>
        <strain evidence="2">cv. Punajuju</strain>
        <tissue evidence="1">Leaves</tissue>
    </source>
</reference>
<dbReference type="Proteomes" id="UP001055811">
    <property type="component" value="Linkage Group LG04"/>
</dbReference>
<dbReference type="EMBL" id="CM042012">
    <property type="protein sequence ID" value="KAI3749801.1"/>
    <property type="molecule type" value="Genomic_DNA"/>
</dbReference>
<protein>
    <submittedName>
        <fullName evidence="1">Uncharacterized protein</fullName>
    </submittedName>
</protein>
<evidence type="ECO:0000313" key="1">
    <source>
        <dbReference type="EMBL" id="KAI3749801.1"/>
    </source>
</evidence>
<accession>A0ACB9DUA4</accession>
<keyword evidence="2" id="KW-1185">Reference proteome</keyword>